<name>A0A0D2CW58_9EURO</name>
<dbReference type="Proteomes" id="UP000054342">
    <property type="component" value="Unassembled WGS sequence"/>
</dbReference>
<proteinExistence type="predicted"/>
<dbReference type="GO" id="GO:0009306">
    <property type="term" value="P:protein secretion"/>
    <property type="evidence" value="ECO:0007669"/>
    <property type="project" value="InterPro"/>
</dbReference>
<reference evidence="1 2" key="1">
    <citation type="submission" date="2015-01" db="EMBL/GenBank/DDBJ databases">
        <title>The Genome Sequence of Exophiala xenobiotica CBS118157.</title>
        <authorList>
            <consortium name="The Broad Institute Genomics Platform"/>
            <person name="Cuomo C."/>
            <person name="de Hoog S."/>
            <person name="Gorbushina A."/>
            <person name="Stielow B."/>
            <person name="Teixiera M."/>
            <person name="Abouelleil A."/>
            <person name="Chapman S.B."/>
            <person name="Priest M."/>
            <person name="Young S.K."/>
            <person name="Wortman J."/>
            <person name="Nusbaum C."/>
            <person name="Birren B."/>
        </authorList>
    </citation>
    <scope>NUCLEOTIDE SEQUENCE [LARGE SCALE GENOMIC DNA]</scope>
    <source>
        <strain evidence="1 2">CBS 118157</strain>
    </source>
</reference>
<dbReference type="GeneID" id="25328646"/>
<evidence type="ECO:0000313" key="1">
    <source>
        <dbReference type="EMBL" id="KIW54377.1"/>
    </source>
</evidence>
<sequence length="69" mass="7935">MASIAQPWLISKFVDPIFAIGVGLSAAYVRIRREEREKYPDQDSSASALWQKGVRMSRSYFMHEVAEEK</sequence>
<dbReference type="InterPro" id="IPR024242">
    <property type="entry name" value="NCE101"/>
</dbReference>
<dbReference type="Pfam" id="PF11654">
    <property type="entry name" value="NCE101"/>
    <property type="match status" value="1"/>
</dbReference>
<dbReference type="HOGENOM" id="CLU_193970_0_0_1"/>
<evidence type="ECO:0000313" key="2">
    <source>
        <dbReference type="Proteomes" id="UP000054342"/>
    </source>
</evidence>
<dbReference type="RefSeq" id="XP_013314961.1">
    <property type="nucleotide sequence ID" value="XM_013459507.1"/>
</dbReference>
<dbReference type="AlphaFoldDB" id="A0A0D2CW58"/>
<gene>
    <name evidence="1" type="ORF">PV05_06738</name>
</gene>
<dbReference type="OrthoDB" id="2155101at2759"/>
<protein>
    <submittedName>
        <fullName evidence="1">Uncharacterized protein</fullName>
    </submittedName>
</protein>
<organism evidence="1 2">
    <name type="scientific">Exophiala xenobiotica</name>
    <dbReference type="NCBI Taxonomy" id="348802"/>
    <lineage>
        <taxon>Eukaryota</taxon>
        <taxon>Fungi</taxon>
        <taxon>Dikarya</taxon>
        <taxon>Ascomycota</taxon>
        <taxon>Pezizomycotina</taxon>
        <taxon>Eurotiomycetes</taxon>
        <taxon>Chaetothyriomycetidae</taxon>
        <taxon>Chaetothyriales</taxon>
        <taxon>Herpotrichiellaceae</taxon>
        <taxon>Exophiala</taxon>
    </lineage>
</organism>
<keyword evidence="2" id="KW-1185">Reference proteome</keyword>
<accession>A0A0D2CW58</accession>
<dbReference type="EMBL" id="KN847320">
    <property type="protein sequence ID" value="KIW54377.1"/>
    <property type="molecule type" value="Genomic_DNA"/>
</dbReference>